<evidence type="ECO:0000313" key="1">
    <source>
        <dbReference type="EMBL" id="KFM82644.1"/>
    </source>
</evidence>
<gene>
    <name evidence="1" type="ORF">X975_02884</name>
</gene>
<accession>A0A087UZ55</accession>
<organism evidence="1 2">
    <name type="scientific">Stegodyphus mimosarum</name>
    <name type="common">African social velvet spider</name>
    <dbReference type="NCBI Taxonomy" id="407821"/>
    <lineage>
        <taxon>Eukaryota</taxon>
        <taxon>Metazoa</taxon>
        <taxon>Ecdysozoa</taxon>
        <taxon>Arthropoda</taxon>
        <taxon>Chelicerata</taxon>
        <taxon>Arachnida</taxon>
        <taxon>Araneae</taxon>
        <taxon>Araneomorphae</taxon>
        <taxon>Entelegynae</taxon>
        <taxon>Eresoidea</taxon>
        <taxon>Eresidae</taxon>
        <taxon>Stegodyphus</taxon>
    </lineage>
</organism>
<protein>
    <submittedName>
        <fullName evidence="1">Uncharacterized protein</fullName>
    </submittedName>
</protein>
<name>A0A087UZ55_STEMI</name>
<dbReference type="AlphaFoldDB" id="A0A087UZ55"/>
<proteinExistence type="predicted"/>
<feature type="non-terminal residue" evidence="1">
    <location>
        <position position="72"/>
    </location>
</feature>
<dbReference type="Proteomes" id="UP000054359">
    <property type="component" value="Unassembled WGS sequence"/>
</dbReference>
<keyword evidence="2" id="KW-1185">Reference proteome</keyword>
<reference evidence="1 2" key="1">
    <citation type="submission" date="2013-11" db="EMBL/GenBank/DDBJ databases">
        <title>Genome sequencing of Stegodyphus mimosarum.</title>
        <authorList>
            <person name="Bechsgaard J."/>
        </authorList>
    </citation>
    <scope>NUCLEOTIDE SEQUENCE [LARGE SCALE GENOMIC DNA]</scope>
</reference>
<dbReference type="EMBL" id="KK122395">
    <property type="protein sequence ID" value="KFM82644.1"/>
    <property type="molecule type" value="Genomic_DNA"/>
</dbReference>
<sequence>MIVGHCYLNISKRKNKFIARLPFQRLFQFSINSHFAFIVSSWLQFGNKFNNKNYFLKEGNNAASNQLIAWIA</sequence>
<evidence type="ECO:0000313" key="2">
    <source>
        <dbReference type="Proteomes" id="UP000054359"/>
    </source>
</evidence>